<dbReference type="KEGG" id="rto:RTO_11110"/>
<keyword evidence="2 4" id="KW-0819">tRNA processing</keyword>
<evidence type="ECO:0000256" key="6">
    <source>
        <dbReference type="PIRSR" id="PIRSR001430-2"/>
    </source>
</evidence>
<dbReference type="HOGENOM" id="CLU_014673_0_1_9"/>
<comment type="function">
    <text evidence="4">Formation of pseudouridine at positions 38, 39 and 40 in the anticodon stem and loop of transfer RNAs.</text>
</comment>
<protein>
    <recommendedName>
        <fullName evidence="4">tRNA pseudouridine synthase A</fullName>
        <ecNumber evidence="4">5.4.99.12</ecNumber>
    </recommendedName>
    <alternativeName>
        <fullName evidence="4">tRNA pseudouridine(38-40) synthase</fullName>
    </alternativeName>
    <alternativeName>
        <fullName evidence="4">tRNA pseudouridylate synthase I</fullName>
    </alternativeName>
    <alternativeName>
        <fullName evidence="4">tRNA-uridine isomerase I</fullName>
    </alternativeName>
</protein>
<dbReference type="STRING" id="33039.ERS852502_01607"/>
<evidence type="ECO:0000259" key="8">
    <source>
        <dbReference type="Pfam" id="PF01416"/>
    </source>
</evidence>
<feature type="active site" description="Nucleophile" evidence="4 5">
    <location>
        <position position="52"/>
    </location>
</feature>
<gene>
    <name evidence="4" type="primary">truA</name>
    <name evidence="9" type="ORF">RTO_11110</name>
</gene>
<dbReference type="InterPro" id="IPR001406">
    <property type="entry name" value="PsdUridine_synth_TruA"/>
</dbReference>
<dbReference type="Gene3D" id="3.30.70.580">
    <property type="entry name" value="Pseudouridine synthase I, catalytic domain, N-terminal subdomain"/>
    <property type="match status" value="1"/>
</dbReference>
<feature type="binding site" evidence="4 6">
    <location>
        <position position="110"/>
    </location>
    <ligand>
        <name>substrate</name>
    </ligand>
</feature>
<dbReference type="PIRSF" id="PIRSF001430">
    <property type="entry name" value="tRNA_psdUrid_synth"/>
    <property type="match status" value="1"/>
</dbReference>
<comment type="subunit">
    <text evidence="4">Homodimer.</text>
</comment>
<dbReference type="SUPFAM" id="SSF55120">
    <property type="entry name" value="Pseudouridine synthase"/>
    <property type="match status" value="1"/>
</dbReference>
<dbReference type="NCBIfam" id="TIGR00071">
    <property type="entry name" value="hisT_truA"/>
    <property type="match status" value="1"/>
</dbReference>
<dbReference type="PANTHER" id="PTHR11142">
    <property type="entry name" value="PSEUDOURIDYLATE SYNTHASE"/>
    <property type="match status" value="1"/>
</dbReference>
<evidence type="ECO:0000256" key="1">
    <source>
        <dbReference type="ARBA" id="ARBA00009375"/>
    </source>
</evidence>
<evidence type="ECO:0000313" key="10">
    <source>
        <dbReference type="Proteomes" id="UP000008956"/>
    </source>
</evidence>
<comment type="catalytic activity">
    <reaction evidence="4 7">
        <text>uridine(38/39/40) in tRNA = pseudouridine(38/39/40) in tRNA</text>
        <dbReference type="Rhea" id="RHEA:22376"/>
        <dbReference type="Rhea" id="RHEA-COMP:10085"/>
        <dbReference type="Rhea" id="RHEA-COMP:10087"/>
        <dbReference type="ChEBI" id="CHEBI:65314"/>
        <dbReference type="ChEBI" id="CHEBI:65315"/>
        <dbReference type="EC" id="5.4.99.12"/>
    </reaction>
</comment>
<comment type="similarity">
    <text evidence="1 4 7">Belongs to the tRNA pseudouridine synthase TruA family.</text>
</comment>
<evidence type="ECO:0000256" key="2">
    <source>
        <dbReference type="ARBA" id="ARBA00022694"/>
    </source>
</evidence>
<evidence type="ECO:0000313" key="9">
    <source>
        <dbReference type="EMBL" id="CBL25790.1"/>
    </source>
</evidence>
<dbReference type="Proteomes" id="UP000008956">
    <property type="component" value="Chromosome"/>
</dbReference>
<dbReference type="FunFam" id="3.30.70.580:FF:000001">
    <property type="entry name" value="tRNA pseudouridine synthase A"/>
    <property type="match status" value="1"/>
</dbReference>
<sequence length="256" mass="28983">MRRIRLRVAYDGTAYCGWQVQPEVPTIEGELNQAISRLTKEEIIVIGASRTDAGVHAKGNVAVFDTESTIPADRFAYALNPLLPEDIVVVASDEVEADWHPRHCDTEKTYEYKILNSKFPDPMRRRDTYHVSFDLNLEKMREAAEYLKGEHDFKSFCNVHTQVEDTVRTIYDLEVEKEEELITIRVRGNGFLYNMVRILAGTLIGVGRGAIAPEQIPAILEAKDRQAAGMTVPPQGLTLVKIDYLDEKKQIIFCKG</sequence>
<evidence type="ECO:0000256" key="4">
    <source>
        <dbReference type="HAMAP-Rule" id="MF_00171"/>
    </source>
</evidence>
<proteinExistence type="inferred from homology"/>
<dbReference type="Gene3D" id="3.30.70.660">
    <property type="entry name" value="Pseudouridine synthase I, catalytic domain, C-terminal subdomain"/>
    <property type="match status" value="1"/>
</dbReference>
<dbReference type="RefSeq" id="WP_015528412.1">
    <property type="nucleotide sequence ID" value="NC_021015.1"/>
</dbReference>
<evidence type="ECO:0000256" key="7">
    <source>
        <dbReference type="RuleBase" id="RU003792"/>
    </source>
</evidence>
<dbReference type="GO" id="GO:0031119">
    <property type="term" value="P:tRNA pseudouridine synthesis"/>
    <property type="evidence" value="ECO:0007669"/>
    <property type="project" value="UniProtKB-UniRule"/>
</dbReference>
<dbReference type="HAMAP" id="MF_00171">
    <property type="entry name" value="TruA"/>
    <property type="match status" value="1"/>
</dbReference>
<evidence type="ECO:0000256" key="3">
    <source>
        <dbReference type="ARBA" id="ARBA00023235"/>
    </source>
</evidence>
<dbReference type="EMBL" id="FP929055">
    <property type="protein sequence ID" value="CBL25790.1"/>
    <property type="molecule type" value="Genomic_DNA"/>
</dbReference>
<dbReference type="GO" id="GO:0003723">
    <property type="term" value="F:RNA binding"/>
    <property type="evidence" value="ECO:0007669"/>
    <property type="project" value="InterPro"/>
</dbReference>
<dbReference type="PATRIC" id="fig|657313.3.peg.778"/>
<comment type="caution">
    <text evidence="4">Lacks conserved residue(s) required for the propagation of feature annotation.</text>
</comment>
<dbReference type="CDD" id="cd02570">
    <property type="entry name" value="PseudoU_synth_EcTruA"/>
    <property type="match status" value="1"/>
</dbReference>
<dbReference type="GO" id="GO:0160147">
    <property type="term" value="F:tRNA pseudouridine(38-40) synthase activity"/>
    <property type="evidence" value="ECO:0007669"/>
    <property type="project" value="UniProtKB-EC"/>
</dbReference>
<accession>D4M3H8</accession>
<reference evidence="9 10" key="1">
    <citation type="submission" date="2010-03" db="EMBL/GenBank/DDBJ databases">
        <title>The genome sequence of Ruminococcus torques L2-14.</title>
        <authorList>
            <consortium name="metaHIT consortium -- http://www.metahit.eu/"/>
            <person name="Pajon A."/>
            <person name="Turner K."/>
            <person name="Parkhill J."/>
            <person name="Duncan S."/>
            <person name="Flint H."/>
        </authorList>
    </citation>
    <scope>NUCLEOTIDE SEQUENCE [LARGE SCALE GENOMIC DNA]</scope>
    <source>
        <strain evidence="9 10">L2-14</strain>
    </source>
</reference>
<dbReference type="EC" id="5.4.99.12" evidence="4"/>
<dbReference type="InterPro" id="IPR020097">
    <property type="entry name" value="PsdUridine_synth_TruA_a/b_dom"/>
</dbReference>
<dbReference type="InterPro" id="IPR020095">
    <property type="entry name" value="PsdUridine_synth_TruA_C"/>
</dbReference>
<keyword evidence="3 4" id="KW-0413">Isomerase</keyword>
<dbReference type="PANTHER" id="PTHR11142:SF0">
    <property type="entry name" value="TRNA PSEUDOURIDINE SYNTHASE-LIKE 1"/>
    <property type="match status" value="1"/>
</dbReference>
<feature type="domain" description="Pseudouridine synthase I TruA alpha/beta" evidence="8">
    <location>
        <begin position="143"/>
        <end position="244"/>
    </location>
</feature>
<reference evidence="9 10" key="2">
    <citation type="submission" date="2010-03" db="EMBL/GenBank/DDBJ databases">
        <authorList>
            <person name="Pajon A."/>
        </authorList>
    </citation>
    <scope>NUCLEOTIDE SEQUENCE [LARGE SCALE GENOMIC DNA]</scope>
    <source>
        <strain evidence="9 10">L2-14</strain>
    </source>
</reference>
<name>D4M3H8_9FIRM</name>
<dbReference type="AlphaFoldDB" id="D4M3H8"/>
<dbReference type="Pfam" id="PF01416">
    <property type="entry name" value="PseudoU_synth_1"/>
    <property type="match status" value="2"/>
</dbReference>
<evidence type="ECO:0000256" key="5">
    <source>
        <dbReference type="PIRSR" id="PIRSR001430-1"/>
    </source>
</evidence>
<dbReference type="InterPro" id="IPR020094">
    <property type="entry name" value="TruA/RsuA/RluB/E/F_N"/>
</dbReference>
<dbReference type="InterPro" id="IPR020103">
    <property type="entry name" value="PsdUridine_synth_cat_dom_sf"/>
</dbReference>
<feature type="domain" description="Pseudouridine synthase I TruA alpha/beta" evidence="8">
    <location>
        <begin position="9"/>
        <end position="102"/>
    </location>
</feature>
<organism evidence="9 10">
    <name type="scientific">[Ruminococcus] torques L2-14</name>
    <dbReference type="NCBI Taxonomy" id="657313"/>
    <lineage>
        <taxon>Bacteria</taxon>
        <taxon>Bacillati</taxon>
        <taxon>Bacillota</taxon>
        <taxon>Clostridia</taxon>
        <taxon>Lachnospirales</taxon>
        <taxon>Lachnospiraceae</taxon>
        <taxon>Mediterraneibacter</taxon>
    </lineage>
</organism>